<gene>
    <name evidence="2" type="ORF">LCGC14_2160180</name>
</gene>
<dbReference type="EMBL" id="LAZR01027696">
    <property type="protein sequence ID" value="KKL64917.1"/>
    <property type="molecule type" value="Genomic_DNA"/>
</dbReference>
<dbReference type="AlphaFoldDB" id="A0A0F9GP52"/>
<proteinExistence type="predicted"/>
<organism evidence="2">
    <name type="scientific">marine sediment metagenome</name>
    <dbReference type="NCBI Taxonomy" id="412755"/>
    <lineage>
        <taxon>unclassified sequences</taxon>
        <taxon>metagenomes</taxon>
        <taxon>ecological metagenomes</taxon>
    </lineage>
</organism>
<evidence type="ECO:0000313" key="2">
    <source>
        <dbReference type="EMBL" id="KKL64917.1"/>
    </source>
</evidence>
<comment type="caution">
    <text evidence="2">The sequence shown here is derived from an EMBL/GenBank/DDBJ whole genome shotgun (WGS) entry which is preliminary data.</text>
</comment>
<sequence>MATIDLTKRLQDDRGKIDLTSLLAPPPPPPLQDVDVPPTGAEELFLPAPPLATARPVAEDIAAGFRDTPAFFARAGRAFASGLVEAPGMIATGLATAFVPPGEQRPEPTIERQVAREAVTRGGGLLQALEGAFLPLSRVGREVIGPQAGEAARRFGAPERLARGVEAGFAELPVLATIPAEAFLRAPLPATIPRGARPRAVSARPLPEAEQAAARVAPEELLFHGSNKAGAEAIERTGTLGGGEQRIFLSPDKAAAAAHALPKVTLEDSIQRMTTFVREMHRRAPRRQGV</sequence>
<name>A0A0F9GP52_9ZZZZ</name>
<evidence type="ECO:0000256" key="1">
    <source>
        <dbReference type="SAM" id="MobiDB-lite"/>
    </source>
</evidence>
<reference evidence="2" key="1">
    <citation type="journal article" date="2015" name="Nature">
        <title>Complex archaea that bridge the gap between prokaryotes and eukaryotes.</title>
        <authorList>
            <person name="Spang A."/>
            <person name="Saw J.H."/>
            <person name="Jorgensen S.L."/>
            <person name="Zaremba-Niedzwiedzka K."/>
            <person name="Martijn J."/>
            <person name="Lind A.E."/>
            <person name="van Eijk R."/>
            <person name="Schleper C."/>
            <person name="Guy L."/>
            <person name="Ettema T.J."/>
        </authorList>
    </citation>
    <scope>NUCLEOTIDE SEQUENCE</scope>
</reference>
<protein>
    <submittedName>
        <fullName evidence="2">Uncharacterized protein</fullName>
    </submittedName>
</protein>
<feature type="region of interest" description="Disordered" evidence="1">
    <location>
        <begin position="19"/>
        <end position="41"/>
    </location>
</feature>
<accession>A0A0F9GP52</accession>